<evidence type="ECO:0000256" key="1">
    <source>
        <dbReference type="SAM" id="Coils"/>
    </source>
</evidence>
<name>A0ABD5WH27_9EURY</name>
<evidence type="ECO:0000313" key="2">
    <source>
        <dbReference type="EMBL" id="MFC7070636.1"/>
    </source>
</evidence>
<sequence length="294" mass="32216">MSDDTPTTDALATTVDQLCDRIEALEAAIDARDDRIEALEHTVADQRETIAELETTVDELETTVDDQAERIETVETTVNHRHERHLSFLDEVMIGDDGYLLDHHESFLDDHDSVLEFLTDCGDQIVGTAPSTSGQGGGTPSGAAERLSYETAKLRRRLHSVAEAAGVSESTASSQAANKDKLHRLLTFGPSDVVDTVYTVHERARDLLEHAREWGTTTRDKLGTRVTLTGSAVKERLGLTRDEQLTSTAVRRVFEKLQELASDSPRTVTADTGGRGANRLVIHLTDAEVEQISA</sequence>
<proteinExistence type="predicted"/>
<dbReference type="EMBL" id="JBHTAH010000012">
    <property type="protein sequence ID" value="MFC7070636.1"/>
    <property type="molecule type" value="Genomic_DNA"/>
</dbReference>
<dbReference type="RefSeq" id="WP_390210901.1">
    <property type="nucleotide sequence ID" value="NZ_JBHTAH010000012.1"/>
</dbReference>
<keyword evidence="3" id="KW-1185">Reference proteome</keyword>
<gene>
    <name evidence="2" type="ORF">ACFQL9_13360</name>
</gene>
<dbReference type="Proteomes" id="UP001596461">
    <property type="component" value="Unassembled WGS sequence"/>
</dbReference>
<feature type="coiled-coil region" evidence="1">
    <location>
        <begin position="22"/>
        <end position="77"/>
    </location>
</feature>
<keyword evidence="1" id="KW-0175">Coiled coil</keyword>
<reference evidence="2 3" key="1">
    <citation type="journal article" date="2019" name="Int. J. Syst. Evol. Microbiol.">
        <title>The Global Catalogue of Microorganisms (GCM) 10K type strain sequencing project: providing services to taxonomists for standard genome sequencing and annotation.</title>
        <authorList>
            <consortium name="The Broad Institute Genomics Platform"/>
            <consortium name="The Broad Institute Genome Sequencing Center for Infectious Disease"/>
            <person name="Wu L."/>
            <person name="Ma J."/>
        </authorList>
    </citation>
    <scope>NUCLEOTIDE SEQUENCE [LARGE SCALE GENOMIC DNA]</scope>
    <source>
        <strain evidence="2 3">DT31</strain>
    </source>
</reference>
<dbReference type="AlphaFoldDB" id="A0ABD5WH27"/>
<accession>A0ABD5WH27</accession>
<organism evidence="2 3">
    <name type="scientific">Halobaculum lipolyticum</name>
    <dbReference type="NCBI Taxonomy" id="3032001"/>
    <lineage>
        <taxon>Archaea</taxon>
        <taxon>Methanobacteriati</taxon>
        <taxon>Methanobacteriota</taxon>
        <taxon>Stenosarchaea group</taxon>
        <taxon>Halobacteria</taxon>
        <taxon>Halobacteriales</taxon>
        <taxon>Haloferacaceae</taxon>
        <taxon>Halobaculum</taxon>
    </lineage>
</organism>
<comment type="caution">
    <text evidence="2">The sequence shown here is derived from an EMBL/GenBank/DDBJ whole genome shotgun (WGS) entry which is preliminary data.</text>
</comment>
<evidence type="ECO:0000313" key="3">
    <source>
        <dbReference type="Proteomes" id="UP001596461"/>
    </source>
</evidence>
<dbReference type="Gene3D" id="1.20.5.340">
    <property type="match status" value="1"/>
</dbReference>
<protein>
    <submittedName>
        <fullName evidence="2">Uncharacterized protein</fullName>
    </submittedName>
</protein>